<reference evidence="2 3" key="1">
    <citation type="submission" date="2014-03" db="EMBL/GenBank/DDBJ databases">
        <title>Draft Genome Sequences of Four Burkholderia Strains.</title>
        <authorList>
            <person name="Liu X.Y."/>
            <person name="Li C.X."/>
            <person name="Xu J.H."/>
        </authorList>
    </citation>
    <scope>NUCLEOTIDE SEQUENCE [LARGE SCALE GENOMIC DNA]</scope>
    <source>
        <strain evidence="2 3">OP-1</strain>
    </source>
</reference>
<evidence type="ECO:0000313" key="2">
    <source>
        <dbReference type="EMBL" id="KDR27142.1"/>
    </source>
</evidence>
<comment type="caution">
    <text evidence="2">The sequence shown here is derived from an EMBL/GenBank/DDBJ whole genome shotgun (WGS) entry which is preliminary data.</text>
</comment>
<feature type="compositionally biased region" description="Acidic residues" evidence="1">
    <location>
        <begin position="215"/>
        <end position="227"/>
    </location>
</feature>
<gene>
    <name evidence="2" type="ORF">BG60_18195</name>
</gene>
<sequence>MALDSAADDDDFNERGERARREARDFRRPLDRHHDHDDSHRWPAEAPTAAVAQVVLAVEAAITLKRRAAAAWLTAHGDAVPLLPIKPSRLELAVVIALAETYGAALSSAPRFVPVIDFIADDGAVKLVQRVMYGARPTTHFDVSAYAAENSRLAELVRDARTSFEFLCASWPEMFMAEAGTALAQLGLPRLRASVPPSMNDGRGGDAPSDRSGDEPGDAFDEEGGDA</sequence>
<accession>A0A656QE87</accession>
<feature type="compositionally biased region" description="Basic and acidic residues" evidence="1">
    <location>
        <begin position="13"/>
        <end position="43"/>
    </location>
</feature>
<keyword evidence="3" id="KW-1185">Reference proteome</keyword>
<evidence type="ECO:0000313" key="3">
    <source>
        <dbReference type="Proteomes" id="UP000027451"/>
    </source>
</evidence>
<evidence type="ECO:0000256" key="1">
    <source>
        <dbReference type="SAM" id="MobiDB-lite"/>
    </source>
</evidence>
<dbReference type="Proteomes" id="UP000027451">
    <property type="component" value="Unassembled WGS sequence"/>
</dbReference>
<organism evidence="2 3">
    <name type="scientific">Caballeronia zhejiangensis</name>
    <dbReference type="NCBI Taxonomy" id="871203"/>
    <lineage>
        <taxon>Bacteria</taxon>
        <taxon>Pseudomonadati</taxon>
        <taxon>Pseudomonadota</taxon>
        <taxon>Betaproteobacteria</taxon>
        <taxon>Burkholderiales</taxon>
        <taxon>Burkholderiaceae</taxon>
        <taxon>Caballeronia</taxon>
    </lineage>
</organism>
<feature type="region of interest" description="Disordered" evidence="1">
    <location>
        <begin position="1"/>
        <end position="43"/>
    </location>
</feature>
<feature type="region of interest" description="Disordered" evidence="1">
    <location>
        <begin position="194"/>
        <end position="227"/>
    </location>
</feature>
<name>A0A656QE87_9BURK</name>
<dbReference type="EMBL" id="JFHD01000027">
    <property type="protein sequence ID" value="KDR27142.1"/>
    <property type="molecule type" value="Genomic_DNA"/>
</dbReference>
<proteinExistence type="predicted"/>
<dbReference type="AlphaFoldDB" id="A0A656QE87"/>
<protein>
    <submittedName>
        <fullName evidence="2">Uncharacterized protein</fullName>
    </submittedName>
</protein>
<dbReference type="RefSeq" id="WP_075583557.1">
    <property type="nucleotide sequence ID" value="NZ_JFHD01000027.1"/>
</dbReference>
<feature type="compositionally biased region" description="Acidic residues" evidence="1">
    <location>
        <begin position="1"/>
        <end position="12"/>
    </location>
</feature>